<keyword evidence="2" id="KW-1185">Reference proteome</keyword>
<dbReference type="InParanoid" id="A0A1Z5KKH2"/>
<accession>A0A1Z5KKH2</accession>
<dbReference type="Proteomes" id="UP000198406">
    <property type="component" value="Unassembled WGS sequence"/>
</dbReference>
<dbReference type="GO" id="GO:0016791">
    <property type="term" value="F:phosphatase activity"/>
    <property type="evidence" value="ECO:0007669"/>
    <property type="project" value="TreeGrafter"/>
</dbReference>
<dbReference type="EMBL" id="BDSP01000247">
    <property type="protein sequence ID" value="GAX26531.1"/>
    <property type="molecule type" value="Genomic_DNA"/>
</dbReference>
<dbReference type="InterPro" id="IPR013078">
    <property type="entry name" value="His_Pase_superF_clade-1"/>
</dbReference>
<organism evidence="1 2">
    <name type="scientific">Fistulifera solaris</name>
    <name type="common">Oleaginous diatom</name>
    <dbReference type="NCBI Taxonomy" id="1519565"/>
    <lineage>
        <taxon>Eukaryota</taxon>
        <taxon>Sar</taxon>
        <taxon>Stramenopiles</taxon>
        <taxon>Ochrophyta</taxon>
        <taxon>Bacillariophyta</taxon>
        <taxon>Bacillariophyceae</taxon>
        <taxon>Bacillariophycidae</taxon>
        <taxon>Naviculales</taxon>
        <taxon>Naviculaceae</taxon>
        <taxon>Fistulifera</taxon>
    </lineage>
</organism>
<gene>
    <name evidence="1" type="ORF">FisN_23Lh059</name>
</gene>
<dbReference type="SUPFAM" id="SSF53254">
    <property type="entry name" value="Phosphoglycerate mutase-like"/>
    <property type="match status" value="1"/>
</dbReference>
<reference evidence="1 2" key="1">
    <citation type="journal article" date="2015" name="Plant Cell">
        <title>Oil accumulation by the oleaginous diatom Fistulifera solaris as revealed by the genome and transcriptome.</title>
        <authorList>
            <person name="Tanaka T."/>
            <person name="Maeda Y."/>
            <person name="Veluchamy A."/>
            <person name="Tanaka M."/>
            <person name="Abida H."/>
            <person name="Marechal E."/>
            <person name="Bowler C."/>
            <person name="Muto M."/>
            <person name="Sunaga Y."/>
            <person name="Tanaka M."/>
            <person name="Yoshino T."/>
            <person name="Taniguchi T."/>
            <person name="Fukuda Y."/>
            <person name="Nemoto M."/>
            <person name="Matsumoto M."/>
            <person name="Wong P.S."/>
            <person name="Aburatani S."/>
            <person name="Fujibuchi W."/>
        </authorList>
    </citation>
    <scope>NUCLEOTIDE SEQUENCE [LARGE SCALE GENOMIC DNA]</scope>
    <source>
        <strain evidence="1 2">JPCC DA0580</strain>
    </source>
</reference>
<proteinExistence type="predicted"/>
<dbReference type="PANTHER" id="PTHR48100">
    <property type="entry name" value="BROAD-SPECIFICITY PHOSPHATASE YOR283W-RELATED"/>
    <property type="match status" value="1"/>
</dbReference>
<evidence type="ECO:0000313" key="1">
    <source>
        <dbReference type="EMBL" id="GAX26531.1"/>
    </source>
</evidence>
<evidence type="ECO:0000313" key="2">
    <source>
        <dbReference type="Proteomes" id="UP000198406"/>
    </source>
</evidence>
<name>A0A1Z5KKH2_FISSO</name>
<dbReference type="SMART" id="SM00855">
    <property type="entry name" value="PGAM"/>
    <property type="match status" value="1"/>
</dbReference>
<dbReference type="AlphaFoldDB" id="A0A1Z5KKH2"/>
<evidence type="ECO:0008006" key="3">
    <source>
        <dbReference type="Google" id="ProtNLM"/>
    </source>
</evidence>
<protein>
    <recommendedName>
        <fullName evidence="3">Phosphoglycerate mutase</fullName>
    </recommendedName>
</protein>
<dbReference type="OrthoDB" id="42793at2759"/>
<dbReference type="Pfam" id="PF00300">
    <property type="entry name" value="His_Phos_1"/>
    <property type="match status" value="1"/>
</dbReference>
<dbReference type="PANTHER" id="PTHR48100:SF56">
    <property type="entry name" value="PHOSPHATASE SPAC513.02-RELATED"/>
    <property type="match status" value="1"/>
</dbReference>
<sequence>MTLTNEFHRPSLSIRLVRHAESYNNQVYREARQLPVSANRQAYVDCNRLADPGLSDLGYRQAELLGEYLQPTQILTSPMKRTLSTIQPILKHHPTCPVLVHGFYFESEGCHLKDQPMEGMKPSEIKDYLQHDHVEFTGFPDMNRGWYCDEKGPETRESSEERATRFYMWFCNYLDEQLAFMNHDKEKTENALIACVGHGDFMSLVLKRIVASYGHTTERTGTTHRSSFVHSNTAMTHLEYFGYGRFLVLQQNVVPHIPDSNLLSGGTLKDGWSYLIPDVAETTVAVILNEKQMEPYIREQTQALEALYSVEKAAADTPVQFIVRRGHQVVGVATFCQSAKTIAKIAVPPGRETVQKLLQTAIQEHVGTETSVEFP</sequence>
<dbReference type="CDD" id="cd07067">
    <property type="entry name" value="HP_PGM_like"/>
    <property type="match status" value="1"/>
</dbReference>
<dbReference type="Gene3D" id="3.40.50.1240">
    <property type="entry name" value="Phosphoglycerate mutase-like"/>
    <property type="match status" value="1"/>
</dbReference>
<dbReference type="InterPro" id="IPR029033">
    <property type="entry name" value="His_PPase_superfam"/>
</dbReference>
<comment type="caution">
    <text evidence="1">The sequence shown here is derived from an EMBL/GenBank/DDBJ whole genome shotgun (WGS) entry which is preliminary data.</text>
</comment>
<dbReference type="GO" id="GO:0005737">
    <property type="term" value="C:cytoplasm"/>
    <property type="evidence" value="ECO:0007669"/>
    <property type="project" value="TreeGrafter"/>
</dbReference>
<dbReference type="InterPro" id="IPR050275">
    <property type="entry name" value="PGM_Phosphatase"/>
</dbReference>